<evidence type="ECO:0000256" key="2">
    <source>
        <dbReference type="SAM" id="Phobius"/>
    </source>
</evidence>
<sequence>MNGYPDSGSGPAPDGGNQQHPYANGAQQGGYDFNGGANPNSPYAAQGPSSEGRQYGAPAPYGYALGAGQGPQTAQGGPAYTNQPFPPYGMTAQGGPTNPQSGYPQSGYQPSAAAGGYHQANMSQGVGGGLLQNQYIRQSYGATPYGYAQPQRKSGSGKMIAIVAGAVAAVVVIVLVIVLIIGNGGGNGTEPGTSQNGGTNGYMELPKPGDSGTTDSGGSYLNDPELEKRRQELQDRADKLKKESEDLQKQFQNSGSGSYSDNSTDGSEYLQAPEPSWGNSDGSN</sequence>
<dbReference type="Proteomes" id="UP000326336">
    <property type="component" value="Unassembled WGS sequence"/>
</dbReference>
<reference evidence="3 4" key="1">
    <citation type="journal article" date="2019" name="Int. J. Syst. Evol. Microbiol.">
        <title>Bifidobacterium jacchi sp. nov., isolated from the faeces of a baby common marmoset (Callithrix jacchus).</title>
        <authorList>
            <person name="Modesto M."/>
            <person name="Watanabe K."/>
            <person name="Arita M."/>
            <person name="Satti M."/>
            <person name="Oki K."/>
            <person name="Sciavilla P."/>
            <person name="Patavino C."/>
            <person name="Camma C."/>
            <person name="Michelini S."/>
            <person name="Sgorbati B."/>
            <person name="Mattarelli P."/>
        </authorList>
    </citation>
    <scope>NUCLEOTIDE SEQUENCE [LARGE SCALE GENOMIC DNA]</scope>
    <source>
        <strain evidence="3 4">MRM 9.3</strain>
    </source>
</reference>
<protein>
    <submittedName>
        <fullName evidence="3">Uncharacterized protein</fullName>
    </submittedName>
</protein>
<dbReference type="EMBL" id="RQSP01000019">
    <property type="protein sequence ID" value="KAB5606834.1"/>
    <property type="molecule type" value="Genomic_DNA"/>
</dbReference>
<accession>A0A5N5RHV4</accession>
<feature type="compositionally biased region" description="Low complexity" evidence="1">
    <location>
        <begin position="1"/>
        <end position="16"/>
    </location>
</feature>
<name>A0A5N5RHV4_9BIFI</name>
<organism evidence="3 4">
    <name type="scientific">Bifidobacterium jacchi</name>
    <dbReference type="NCBI Taxonomy" id="2490545"/>
    <lineage>
        <taxon>Bacteria</taxon>
        <taxon>Bacillati</taxon>
        <taxon>Actinomycetota</taxon>
        <taxon>Actinomycetes</taxon>
        <taxon>Bifidobacteriales</taxon>
        <taxon>Bifidobacteriaceae</taxon>
        <taxon>Bifidobacterium</taxon>
    </lineage>
</organism>
<keyword evidence="2" id="KW-0472">Membrane</keyword>
<evidence type="ECO:0000313" key="3">
    <source>
        <dbReference type="EMBL" id="KAB5606834.1"/>
    </source>
</evidence>
<feature type="compositionally biased region" description="Low complexity" evidence="1">
    <location>
        <begin position="54"/>
        <end position="79"/>
    </location>
</feature>
<feature type="compositionally biased region" description="Low complexity" evidence="1">
    <location>
        <begin position="209"/>
        <end position="219"/>
    </location>
</feature>
<feature type="region of interest" description="Disordered" evidence="1">
    <location>
        <begin position="185"/>
        <end position="284"/>
    </location>
</feature>
<gene>
    <name evidence="3" type="ORF">EHS19_06305</name>
</gene>
<keyword evidence="4" id="KW-1185">Reference proteome</keyword>
<evidence type="ECO:0000313" key="4">
    <source>
        <dbReference type="Proteomes" id="UP000326336"/>
    </source>
</evidence>
<dbReference type="RefSeq" id="WP_151916930.1">
    <property type="nucleotide sequence ID" value="NZ_RQSP01000019.1"/>
</dbReference>
<proteinExistence type="predicted"/>
<feature type="region of interest" description="Disordered" evidence="1">
    <location>
        <begin position="1"/>
        <end position="115"/>
    </location>
</feature>
<feature type="compositionally biased region" description="Polar residues" evidence="1">
    <location>
        <begin position="249"/>
        <end position="266"/>
    </location>
</feature>
<keyword evidence="2" id="KW-0812">Transmembrane</keyword>
<feature type="compositionally biased region" description="Polar residues" evidence="1">
    <location>
        <begin position="94"/>
        <end position="109"/>
    </location>
</feature>
<comment type="caution">
    <text evidence="3">The sequence shown here is derived from an EMBL/GenBank/DDBJ whole genome shotgun (WGS) entry which is preliminary data.</text>
</comment>
<feature type="compositionally biased region" description="Polar residues" evidence="1">
    <location>
        <begin position="37"/>
        <end position="52"/>
    </location>
</feature>
<evidence type="ECO:0000256" key="1">
    <source>
        <dbReference type="SAM" id="MobiDB-lite"/>
    </source>
</evidence>
<keyword evidence="2" id="KW-1133">Transmembrane helix</keyword>
<feature type="compositionally biased region" description="Basic and acidic residues" evidence="1">
    <location>
        <begin position="225"/>
        <end position="248"/>
    </location>
</feature>
<dbReference type="AlphaFoldDB" id="A0A5N5RHV4"/>
<feature type="transmembrane region" description="Helical" evidence="2">
    <location>
        <begin position="159"/>
        <end position="181"/>
    </location>
</feature>